<keyword evidence="10" id="KW-0539">Nucleus</keyword>
<dbReference type="FunFam" id="3.30.160.60:FF:000379">
    <property type="entry name" value="Zinc finger and BTB domain-containing protein 46"/>
    <property type="match status" value="1"/>
</dbReference>
<keyword evidence="6" id="KW-0862">Zinc</keyword>
<evidence type="ECO:0000256" key="9">
    <source>
        <dbReference type="ARBA" id="ARBA00023163"/>
    </source>
</evidence>
<evidence type="ECO:0000256" key="11">
    <source>
        <dbReference type="PROSITE-ProRule" id="PRU00042"/>
    </source>
</evidence>
<dbReference type="InterPro" id="IPR011333">
    <property type="entry name" value="SKP1/BTB/POZ_sf"/>
</dbReference>
<feature type="compositionally biased region" description="Basic and acidic residues" evidence="12">
    <location>
        <begin position="168"/>
        <end position="179"/>
    </location>
</feature>
<proteinExistence type="inferred from homology"/>
<evidence type="ECO:0000256" key="5">
    <source>
        <dbReference type="ARBA" id="ARBA00022771"/>
    </source>
</evidence>
<dbReference type="PROSITE" id="PS00028">
    <property type="entry name" value="ZINC_FINGER_C2H2_1"/>
    <property type="match status" value="1"/>
</dbReference>
<evidence type="ECO:0000313" key="16">
    <source>
        <dbReference type="Proteomes" id="UP000322234"/>
    </source>
</evidence>
<dbReference type="SUPFAM" id="SSF54695">
    <property type="entry name" value="POZ domain"/>
    <property type="match status" value="1"/>
</dbReference>
<evidence type="ECO:0000256" key="7">
    <source>
        <dbReference type="ARBA" id="ARBA00023015"/>
    </source>
</evidence>
<dbReference type="InterPro" id="IPR050457">
    <property type="entry name" value="ZnFinger_BTB_dom_contain"/>
</dbReference>
<keyword evidence="5 11" id="KW-0863">Zinc-finger</keyword>
<evidence type="ECO:0000256" key="12">
    <source>
        <dbReference type="SAM" id="MobiDB-lite"/>
    </source>
</evidence>
<dbReference type="PANTHER" id="PTHR46105:SF25">
    <property type="entry name" value="ZGC:110075 PROTEIN"/>
    <property type="match status" value="1"/>
</dbReference>
<dbReference type="GO" id="GO:0000981">
    <property type="term" value="F:DNA-binding transcription factor activity, RNA polymerase II-specific"/>
    <property type="evidence" value="ECO:0007669"/>
    <property type="project" value="TreeGrafter"/>
</dbReference>
<feature type="compositionally biased region" description="Acidic residues" evidence="12">
    <location>
        <begin position="417"/>
        <end position="429"/>
    </location>
</feature>
<feature type="domain" description="C2H2-type" evidence="14">
    <location>
        <begin position="319"/>
        <end position="347"/>
    </location>
</feature>
<dbReference type="FunFam" id="3.30.160.60:FF:000185">
    <property type="entry name" value="zinc finger protein 319"/>
    <property type="match status" value="1"/>
</dbReference>
<dbReference type="AlphaFoldDB" id="A0A6B0QVM2"/>
<dbReference type="Gene3D" id="3.30.710.10">
    <property type="entry name" value="Potassium Channel Kv1.1, Chain A"/>
    <property type="match status" value="1"/>
</dbReference>
<evidence type="ECO:0000256" key="10">
    <source>
        <dbReference type="ARBA" id="ARBA00023242"/>
    </source>
</evidence>
<evidence type="ECO:0000259" key="13">
    <source>
        <dbReference type="PROSITE" id="PS50097"/>
    </source>
</evidence>
<gene>
    <name evidence="15" type="ORF">E5288_WYG000440</name>
</gene>
<protein>
    <recommendedName>
        <fullName evidence="17">Zinc finger and BTB domain-containing protein 8B</fullName>
    </recommendedName>
</protein>
<evidence type="ECO:0000256" key="2">
    <source>
        <dbReference type="ARBA" id="ARBA00006991"/>
    </source>
</evidence>
<feature type="region of interest" description="Disordered" evidence="12">
    <location>
        <begin position="113"/>
        <end position="179"/>
    </location>
</feature>
<reference evidence="15" key="1">
    <citation type="submission" date="2019-10" db="EMBL/GenBank/DDBJ databases">
        <title>The sequence and de novo assembly of the wild yak genome.</title>
        <authorList>
            <person name="Liu Y."/>
        </authorList>
    </citation>
    <scope>NUCLEOTIDE SEQUENCE [LARGE SCALE GENOMIC DNA]</scope>
    <source>
        <strain evidence="15">WY2019</strain>
    </source>
</reference>
<keyword evidence="3" id="KW-0479">Metal-binding</keyword>
<feature type="compositionally biased region" description="Basic and acidic residues" evidence="12">
    <location>
        <begin position="138"/>
        <end position="150"/>
    </location>
</feature>
<dbReference type="SMART" id="SM00225">
    <property type="entry name" value="BTB"/>
    <property type="match status" value="1"/>
</dbReference>
<evidence type="ECO:0000313" key="15">
    <source>
        <dbReference type="EMBL" id="MXQ79393.1"/>
    </source>
</evidence>
<dbReference type="PANTHER" id="PTHR46105">
    <property type="entry name" value="AGAP004733-PA"/>
    <property type="match status" value="1"/>
</dbReference>
<dbReference type="InterPro" id="IPR036236">
    <property type="entry name" value="Znf_C2H2_sf"/>
</dbReference>
<dbReference type="Pfam" id="PF00651">
    <property type="entry name" value="BTB"/>
    <property type="match status" value="1"/>
</dbReference>
<dbReference type="Gene3D" id="3.30.160.60">
    <property type="entry name" value="Classic Zinc Finger"/>
    <property type="match status" value="2"/>
</dbReference>
<dbReference type="GO" id="GO:0005634">
    <property type="term" value="C:nucleus"/>
    <property type="evidence" value="ECO:0007669"/>
    <property type="project" value="UniProtKB-SubCell"/>
</dbReference>
<dbReference type="GO" id="GO:0000978">
    <property type="term" value="F:RNA polymerase II cis-regulatory region sequence-specific DNA binding"/>
    <property type="evidence" value="ECO:0007669"/>
    <property type="project" value="TreeGrafter"/>
</dbReference>
<keyword evidence="8" id="KW-0238">DNA-binding</keyword>
<dbReference type="InterPro" id="IPR000210">
    <property type="entry name" value="BTB/POZ_dom"/>
</dbReference>
<evidence type="ECO:0000256" key="6">
    <source>
        <dbReference type="ARBA" id="ARBA00022833"/>
    </source>
</evidence>
<dbReference type="PROSITE" id="PS50157">
    <property type="entry name" value="ZINC_FINGER_C2H2_2"/>
    <property type="match status" value="2"/>
</dbReference>
<organism evidence="15 16">
    <name type="scientific">Bos mutus</name>
    <name type="common">wild yak</name>
    <dbReference type="NCBI Taxonomy" id="72004"/>
    <lineage>
        <taxon>Eukaryota</taxon>
        <taxon>Metazoa</taxon>
        <taxon>Chordata</taxon>
        <taxon>Craniata</taxon>
        <taxon>Vertebrata</taxon>
        <taxon>Euteleostomi</taxon>
        <taxon>Mammalia</taxon>
        <taxon>Eutheria</taxon>
        <taxon>Laurasiatheria</taxon>
        <taxon>Artiodactyla</taxon>
        <taxon>Ruminantia</taxon>
        <taxon>Pecora</taxon>
        <taxon>Bovidae</taxon>
        <taxon>Bovinae</taxon>
        <taxon>Bos</taxon>
    </lineage>
</organism>
<evidence type="ECO:0000256" key="3">
    <source>
        <dbReference type="ARBA" id="ARBA00022723"/>
    </source>
</evidence>
<comment type="caution">
    <text evidence="15">The sequence shown here is derived from an EMBL/GenBank/DDBJ whole genome shotgun (WGS) entry which is preliminary data.</text>
</comment>
<evidence type="ECO:0000256" key="1">
    <source>
        <dbReference type="ARBA" id="ARBA00004123"/>
    </source>
</evidence>
<keyword evidence="4" id="KW-0677">Repeat</keyword>
<dbReference type="EMBL" id="VBQZ03000001">
    <property type="protein sequence ID" value="MXQ79393.1"/>
    <property type="molecule type" value="Genomic_DNA"/>
</dbReference>
<keyword evidence="16" id="KW-1185">Reference proteome</keyword>
<dbReference type="PROSITE" id="PS50097">
    <property type="entry name" value="BTB"/>
    <property type="match status" value="1"/>
</dbReference>
<dbReference type="SUPFAM" id="SSF57667">
    <property type="entry name" value="beta-beta-alpha zinc fingers"/>
    <property type="match status" value="1"/>
</dbReference>
<feature type="region of interest" description="Disordered" evidence="12">
    <location>
        <begin position="398"/>
        <end position="445"/>
    </location>
</feature>
<dbReference type="SMART" id="SM00355">
    <property type="entry name" value="ZnF_C2H2"/>
    <property type="match status" value="2"/>
</dbReference>
<sequence>MEMQSYYAKLLGELNEQRQRDFFCDCSIIVEGRIFKAHRNILFANSGYFRALLIHYIQDSGRHSTASLDIVTSDAFSTILDFLYSGKLDLCGENVIEVMSAASYLQMNDVVDSGSPKKGTAGETKSLVSRAEGEESEDRPREPPSGDHRGCCPLELVGKDSQGSGWVDSDRSTRPEQMEPKVELDAAEVEVDGQQQPPAIPLSLAHREEGLPSSQAIDLAYSNYHVKQFLEALLRNSAVQSKEDVDHHFSQSLEGRPDGAGVAAMSSTMDVQTDWYGEDSGDVLVVPIKLHKCPFCPYSAKQKGILKRHIRSHTGERPYPCETCGKRFTRQEHLRSHALSVHRSNRPIICKGCRRTFTSHLSPGLRRFGLCDSCTCITDTHDDDDELMPINLSLVEASFESQEKSDTDSDWPIYVESGEENDPAGEDSDDRPQIQPNLSGGDTLT</sequence>
<evidence type="ECO:0000256" key="4">
    <source>
        <dbReference type="ARBA" id="ARBA00022737"/>
    </source>
</evidence>
<name>A0A6B0QVM2_9CETA</name>
<evidence type="ECO:0000256" key="8">
    <source>
        <dbReference type="ARBA" id="ARBA00023125"/>
    </source>
</evidence>
<dbReference type="Pfam" id="PF13465">
    <property type="entry name" value="zf-H2C2_2"/>
    <property type="match status" value="1"/>
</dbReference>
<comment type="similarity">
    <text evidence="2">Belongs to the krueppel C2H2-type zinc-finger protein family.</text>
</comment>
<evidence type="ECO:0000259" key="14">
    <source>
        <dbReference type="PROSITE" id="PS50157"/>
    </source>
</evidence>
<keyword evidence="9" id="KW-0804">Transcription</keyword>
<accession>A0A6B0QVM2</accession>
<feature type="domain" description="BTB" evidence="13">
    <location>
        <begin position="24"/>
        <end position="92"/>
    </location>
</feature>
<feature type="domain" description="C2H2-type" evidence="14">
    <location>
        <begin position="291"/>
        <end position="318"/>
    </location>
</feature>
<dbReference type="GO" id="GO:0008270">
    <property type="term" value="F:zinc ion binding"/>
    <property type="evidence" value="ECO:0007669"/>
    <property type="project" value="UniProtKB-KW"/>
</dbReference>
<dbReference type="InterPro" id="IPR013087">
    <property type="entry name" value="Znf_C2H2_type"/>
</dbReference>
<keyword evidence="7" id="KW-0805">Transcription regulation</keyword>
<dbReference type="Proteomes" id="UP000322234">
    <property type="component" value="Unassembled WGS sequence"/>
</dbReference>
<feature type="compositionally biased region" description="Polar residues" evidence="12">
    <location>
        <begin position="434"/>
        <end position="445"/>
    </location>
</feature>
<evidence type="ECO:0008006" key="17">
    <source>
        <dbReference type="Google" id="ProtNLM"/>
    </source>
</evidence>
<comment type="subcellular location">
    <subcellularLocation>
        <location evidence="1">Nucleus</location>
    </subcellularLocation>
</comment>